<name>B3QX79_CHLT3</name>
<reference evidence="2 3" key="1">
    <citation type="submission" date="2008-06" db="EMBL/GenBank/DDBJ databases">
        <title>Complete sequence of Chloroherpeton thalassium ATCC 35110.</title>
        <authorList>
            <consortium name="US DOE Joint Genome Institute"/>
            <person name="Lucas S."/>
            <person name="Copeland A."/>
            <person name="Lapidus A."/>
            <person name="Glavina del Rio T."/>
            <person name="Dalin E."/>
            <person name="Tice H."/>
            <person name="Bruce D."/>
            <person name="Goodwin L."/>
            <person name="Pitluck S."/>
            <person name="Schmutz J."/>
            <person name="Larimer F."/>
            <person name="Land M."/>
            <person name="Hauser L."/>
            <person name="Kyrpides N."/>
            <person name="Mikhailova N."/>
            <person name="Liu Z."/>
            <person name="Li T."/>
            <person name="Zhao F."/>
            <person name="Overmann J."/>
            <person name="Bryant D.A."/>
            <person name="Richardson P."/>
        </authorList>
    </citation>
    <scope>NUCLEOTIDE SEQUENCE [LARGE SCALE GENOMIC DNA]</scope>
    <source>
        <strain evidence="3">ATCC 35110 / GB-78</strain>
    </source>
</reference>
<dbReference type="Proteomes" id="UP000001208">
    <property type="component" value="Chromosome"/>
</dbReference>
<protein>
    <submittedName>
        <fullName evidence="2">Uncharacterized protein</fullName>
    </submittedName>
</protein>
<dbReference type="AlphaFoldDB" id="B3QX79"/>
<dbReference type="EMBL" id="CP001100">
    <property type="protein sequence ID" value="ACF14889.1"/>
    <property type="molecule type" value="Genomic_DNA"/>
</dbReference>
<evidence type="ECO:0000313" key="2">
    <source>
        <dbReference type="EMBL" id="ACF14889.1"/>
    </source>
</evidence>
<keyword evidence="1" id="KW-0812">Transmembrane</keyword>
<keyword evidence="3" id="KW-1185">Reference proteome</keyword>
<sequence length="47" mass="5265">MSKNGSTIGSYKCAELDLSSAWLIAVLSLDGIRFIFNNILTLNWLQF</sequence>
<organism evidence="2 3">
    <name type="scientific">Chloroherpeton thalassium (strain ATCC 35110 / GB-78)</name>
    <dbReference type="NCBI Taxonomy" id="517418"/>
    <lineage>
        <taxon>Bacteria</taxon>
        <taxon>Pseudomonadati</taxon>
        <taxon>Chlorobiota</taxon>
        <taxon>Chlorobiia</taxon>
        <taxon>Chlorobiales</taxon>
        <taxon>Chloroherpetonaceae</taxon>
        <taxon>Chloroherpeton</taxon>
    </lineage>
</organism>
<evidence type="ECO:0000256" key="1">
    <source>
        <dbReference type="SAM" id="Phobius"/>
    </source>
</evidence>
<evidence type="ECO:0000313" key="3">
    <source>
        <dbReference type="Proteomes" id="UP000001208"/>
    </source>
</evidence>
<keyword evidence="1" id="KW-0472">Membrane</keyword>
<dbReference type="HOGENOM" id="CLU_3166160_0_0_10"/>
<dbReference type="KEGG" id="cts:Ctha_2440"/>
<dbReference type="STRING" id="517418.Ctha_2440"/>
<keyword evidence="1" id="KW-1133">Transmembrane helix</keyword>
<proteinExistence type="predicted"/>
<accession>B3QX79</accession>
<gene>
    <name evidence="2" type="ordered locus">Ctha_2440</name>
</gene>
<feature type="transmembrane region" description="Helical" evidence="1">
    <location>
        <begin position="20"/>
        <end position="45"/>
    </location>
</feature>